<dbReference type="Proteomes" id="UP001208690">
    <property type="component" value="Unassembled WGS sequence"/>
</dbReference>
<comment type="caution">
    <text evidence="2">The sequence shown here is derived from an EMBL/GenBank/DDBJ whole genome shotgun (WGS) entry which is preliminary data.</text>
</comment>
<proteinExistence type="predicted"/>
<dbReference type="RefSeq" id="WP_263843793.1">
    <property type="nucleotide sequence ID" value="NZ_JALIEB010000004.1"/>
</dbReference>
<evidence type="ECO:0000313" key="3">
    <source>
        <dbReference type="Proteomes" id="UP001208690"/>
    </source>
</evidence>
<sequence>MRRRHAVLGLLAVAACAPAGIPPGAKTTVILVRHADRAGEILNAQGKARAANLSEALVDYEIDAIYSPDILRNLQTAEPLSQARGLPVSVIAKERAGAQMSRAHPNGTVIWIGNKGNLRTIWEELGAPGAAPQEYGEIGIVTLGPTGPPEVARRVVLP</sequence>
<dbReference type="InterPro" id="IPR013078">
    <property type="entry name" value="His_Pase_superF_clade-1"/>
</dbReference>
<dbReference type="Gene3D" id="3.40.50.1240">
    <property type="entry name" value="Phosphoglycerate mutase-like"/>
    <property type="match status" value="1"/>
</dbReference>
<accession>A0ABT3BD52</accession>
<evidence type="ECO:0000313" key="2">
    <source>
        <dbReference type="EMBL" id="MCV3271475.1"/>
    </source>
</evidence>
<dbReference type="SUPFAM" id="SSF53254">
    <property type="entry name" value="Phosphoglycerate mutase-like"/>
    <property type="match status" value="1"/>
</dbReference>
<dbReference type="EMBL" id="JALIEB010000004">
    <property type="protein sequence ID" value="MCV3271475.1"/>
    <property type="molecule type" value="Genomic_DNA"/>
</dbReference>
<evidence type="ECO:0000256" key="1">
    <source>
        <dbReference type="SAM" id="SignalP"/>
    </source>
</evidence>
<organism evidence="2 3">
    <name type="scientific">Roseobacter sinensis</name>
    <dbReference type="NCBI Taxonomy" id="2931391"/>
    <lineage>
        <taxon>Bacteria</taxon>
        <taxon>Pseudomonadati</taxon>
        <taxon>Pseudomonadota</taxon>
        <taxon>Alphaproteobacteria</taxon>
        <taxon>Rhodobacterales</taxon>
        <taxon>Roseobacteraceae</taxon>
        <taxon>Roseobacter</taxon>
    </lineage>
</organism>
<reference evidence="2 3" key="1">
    <citation type="submission" date="2022-04" db="EMBL/GenBank/DDBJ databases">
        <title>Roseobacter sp. WL0113 is a bacterium isolated from neritic sediment.</title>
        <authorList>
            <person name="Wang L."/>
            <person name="He W."/>
            <person name="Zhang D.-F."/>
        </authorList>
    </citation>
    <scope>NUCLEOTIDE SEQUENCE [LARGE SCALE GENOMIC DNA]</scope>
    <source>
        <strain evidence="2 3">WL0113</strain>
    </source>
</reference>
<feature type="chain" id="PRO_5045052918" evidence="1">
    <location>
        <begin position="20"/>
        <end position="158"/>
    </location>
</feature>
<keyword evidence="1" id="KW-0732">Signal</keyword>
<gene>
    <name evidence="2" type="ORF">MUB52_08550</name>
</gene>
<dbReference type="PROSITE" id="PS51257">
    <property type="entry name" value="PROKAR_LIPOPROTEIN"/>
    <property type="match status" value="1"/>
</dbReference>
<protein>
    <submittedName>
        <fullName evidence="2">Histidine phosphatase family protein</fullName>
    </submittedName>
</protein>
<feature type="signal peptide" evidence="1">
    <location>
        <begin position="1"/>
        <end position="19"/>
    </location>
</feature>
<name>A0ABT3BD52_9RHOB</name>
<dbReference type="InterPro" id="IPR029033">
    <property type="entry name" value="His_PPase_superfam"/>
</dbReference>
<dbReference type="CDD" id="cd07040">
    <property type="entry name" value="HP"/>
    <property type="match status" value="1"/>
</dbReference>
<dbReference type="Pfam" id="PF00300">
    <property type="entry name" value="His_Phos_1"/>
    <property type="match status" value="1"/>
</dbReference>
<keyword evidence="3" id="KW-1185">Reference proteome</keyword>